<accession>A0A5J4SP19</accession>
<proteinExistence type="predicted"/>
<evidence type="ECO:0000313" key="1">
    <source>
        <dbReference type="EMBL" id="KAA6347964.1"/>
    </source>
</evidence>
<sequence>MALLTAIGGGGKGKTRFISLPAPEVPPEEIPLELTVSYPDKIDIRETTQWQILTGILPEEARQDVSFAVEGESISVDEEGWIGVTGQGTSSLTVVSLRNPVLKKTVNIEVEKESVRFAGTVFRLTAEGGIRLT</sequence>
<dbReference type="EMBL" id="SNRY01000080">
    <property type="protein sequence ID" value="KAA6347969.1"/>
    <property type="molecule type" value="Genomic_DNA"/>
</dbReference>
<name>A0A5J4SP19_9ZZZZ</name>
<evidence type="ECO:0008006" key="3">
    <source>
        <dbReference type="Google" id="ProtNLM"/>
    </source>
</evidence>
<dbReference type="AlphaFoldDB" id="A0A5J4SP19"/>
<organism evidence="2">
    <name type="scientific">termite gut metagenome</name>
    <dbReference type="NCBI Taxonomy" id="433724"/>
    <lineage>
        <taxon>unclassified sequences</taxon>
        <taxon>metagenomes</taxon>
        <taxon>organismal metagenomes</taxon>
    </lineage>
</organism>
<comment type="caution">
    <text evidence="2">The sequence shown here is derived from an EMBL/GenBank/DDBJ whole genome shotgun (WGS) entry which is preliminary data.</text>
</comment>
<reference evidence="2" key="1">
    <citation type="submission" date="2019-03" db="EMBL/GenBank/DDBJ databases">
        <title>Single cell metagenomics reveals metabolic interactions within the superorganism composed of flagellate Streblomastix strix and complex community of Bacteroidetes bacteria on its surface.</title>
        <authorList>
            <person name="Treitli S.C."/>
            <person name="Kolisko M."/>
            <person name="Husnik F."/>
            <person name="Keeling P."/>
            <person name="Hampl V."/>
        </authorList>
    </citation>
    <scope>NUCLEOTIDE SEQUENCE</scope>
    <source>
        <strain evidence="2">STM</strain>
    </source>
</reference>
<evidence type="ECO:0000313" key="2">
    <source>
        <dbReference type="EMBL" id="KAA6347969.1"/>
    </source>
</evidence>
<dbReference type="EMBL" id="SNRY01000080">
    <property type="protein sequence ID" value="KAA6347964.1"/>
    <property type="molecule type" value="Genomic_DNA"/>
</dbReference>
<protein>
    <recommendedName>
        <fullName evidence="3">BIG2 domain-containing protein</fullName>
    </recommendedName>
</protein>
<gene>
    <name evidence="1" type="ORF">EZS27_004576</name>
    <name evidence="2" type="ORF">EZS27_004581</name>
</gene>